<feature type="compositionally biased region" description="Polar residues" evidence="1">
    <location>
        <begin position="1"/>
        <end position="11"/>
    </location>
</feature>
<comment type="caution">
    <text evidence="2">The sequence shown here is derived from an EMBL/GenBank/DDBJ whole genome shotgun (WGS) entry which is preliminary data.</text>
</comment>
<dbReference type="AlphaFoldDB" id="X1P834"/>
<evidence type="ECO:0000256" key="1">
    <source>
        <dbReference type="SAM" id="MobiDB-lite"/>
    </source>
</evidence>
<gene>
    <name evidence="2" type="ORF">S06H3_44323</name>
</gene>
<accession>X1P834</accession>
<dbReference type="EMBL" id="BARV01027554">
    <property type="protein sequence ID" value="GAI38621.1"/>
    <property type="molecule type" value="Genomic_DNA"/>
</dbReference>
<reference evidence="2" key="1">
    <citation type="journal article" date="2014" name="Front. Microbiol.">
        <title>High frequency of phylogenetically diverse reductive dehalogenase-homologous genes in deep subseafloor sedimentary metagenomes.</title>
        <authorList>
            <person name="Kawai M."/>
            <person name="Futagami T."/>
            <person name="Toyoda A."/>
            <person name="Takaki Y."/>
            <person name="Nishi S."/>
            <person name="Hori S."/>
            <person name="Arai W."/>
            <person name="Tsubouchi T."/>
            <person name="Morono Y."/>
            <person name="Uchiyama I."/>
            <person name="Ito T."/>
            <person name="Fujiyama A."/>
            <person name="Inagaki F."/>
            <person name="Takami H."/>
        </authorList>
    </citation>
    <scope>NUCLEOTIDE SEQUENCE</scope>
    <source>
        <strain evidence="2">Expedition CK06-06</strain>
    </source>
</reference>
<feature type="non-terminal residue" evidence="2">
    <location>
        <position position="1"/>
    </location>
</feature>
<evidence type="ECO:0000313" key="2">
    <source>
        <dbReference type="EMBL" id="GAI38621.1"/>
    </source>
</evidence>
<protein>
    <submittedName>
        <fullName evidence="2">Uncharacterized protein</fullName>
    </submittedName>
</protein>
<sequence>PKGVSDGQQVNIPAPLILHLSEGGTPKGPLRTLTE</sequence>
<organism evidence="2">
    <name type="scientific">marine sediment metagenome</name>
    <dbReference type="NCBI Taxonomy" id="412755"/>
    <lineage>
        <taxon>unclassified sequences</taxon>
        <taxon>metagenomes</taxon>
        <taxon>ecological metagenomes</taxon>
    </lineage>
</organism>
<name>X1P834_9ZZZZ</name>
<feature type="region of interest" description="Disordered" evidence="1">
    <location>
        <begin position="1"/>
        <end position="35"/>
    </location>
</feature>
<proteinExistence type="predicted"/>